<keyword evidence="3" id="KW-1185">Reference proteome</keyword>
<reference evidence="2 3" key="1">
    <citation type="submission" date="2021-01" db="EMBL/GenBank/DDBJ databases">
        <title>Whole genome shotgun sequence of Actinoplanes durhamensis NBRC 14914.</title>
        <authorList>
            <person name="Komaki H."/>
            <person name="Tamura T."/>
        </authorList>
    </citation>
    <scope>NUCLEOTIDE SEQUENCE [LARGE SCALE GENOMIC DNA]</scope>
    <source>
        <strain evidence="2 3">NBRC 14914</strain>
    </source>
</reference>
<sequence length="225" mass="21547">MRASRSLPIATVVALSVALVAGPARAAEADAVAVLTTGSAAGANVAVGDVLNAAVASGTTADFTTASGGTTGIKCAASAFTAAVVDNPVAPGVATESATGHTFASCTANILGVTKVNSVTVNNLPFATTIDSATGAVTVSGAAGAPIQTTIVLGTLLGSVTCVFQANGGSITGVSANTDNSISFANQAFTKSSGPITCPSAGFFTANYAPVLDTTVAGSPAVFTN</sequence>
<feature type="chain" id="PRO_5046693019" description="Tat pathway signal sequence domain protein" evidence="1">
    <location>
        <begin position="27"/>
        <end position="225"/>
    </location>
</feature>
<feature type="signal peptide" evidence="1">
    <location>
        <begin position="1"/>
        <end position="26"/>
    </location>
</feature>
<dbReference type="Proteomes" id="UP000637628">
    <property type="component" value="Unassembled WGS sequence"/>
</dbReference>
<protein>
    <recommendedName>
        <fullName evidence="4">Tat pathway signal sequence domain protein</fullName>
    </recommendedName>
</protein>
<keyword evidence="1" id="KW-0732">Signal</keyword>
<dbReference type="RefSeq" id="WP_203731755.1">
    <property type="nucleotide sequence ID" value="NZ_BAAATX010000021.1"/>
</dbReference>
<dbReference type="EMBL" id="BOML01000050">
    <property type="protein sequence ID" value="GIE04742.1"/>
    <property type="molecule type" value="Genomic_DNA"/>
</dbReference>
<comment type="caution">
    <text evidence="2">The sequence shown here is derived from an EMBL/GenBank/DDBJ whole genome shotgun (WGS) entry which is preliminary data.</text>
</comment>
<evidence type="ECO:0000313" key="2">
    <source>
        <dbReference type="EMBL" id="GIE04742.1"/>
    </source>
</evidence>
<evidence type="ECO:0000313" key="3">
    <source>
        <dbReference type="Proteomes" id="UP000637628"/>
    </source>
</evidence>
<evidence type="ECO:0000256" key="1">
    <source>
        <dbReference type="SAM" id="SignalP"/>
    </source>
</evidence>
<gene>
    <name evidence="2" type="ORF">Adu01nite_60920</name>
</gene>
<evidence type="ECO:0008006" key="4">
    <source>
        <dbReference type="Google" id="ProtNLM"/>
    </source>
</evidence>
<accession>A0ABQ3Z4I1</accession>
<organism evidence="2 3">
    <name type="scientific">Paractinoplanes durhamensis</name>
    <dbReference type="NCBI Taxonomy" id="113563"/>
    <lineage>
        <taxon>Bacteria</taxon>
        <taxon>Bacillati</taxon>
        <taxon>Actinomycetota</taxon>
        <taxon>Actinomycetes</taxon>
        <taxon>Micromonosporales</taxon>
        <taxon>Micromonosporaceae</taxon>
        <taxon>Paractinoplanes</taxon>
    </lineage>
</organism>
<proteinExistence type="predicted"/>
<name>A0ABQ3Z4I1_9ACTN</name>